<feature type="region of interest" description="Disordered" evidence="5">
    <location>
        <begin position="248"/>
        <end position="305"/>
    </location>
</feature>
<dbReference type="EMBL" id="UYSG01011407">
    <property type="protein sequence ID" value="VDL62240.1"/>
    <property type="molecule type" value="Genomic_DNA"/>
</dbReference>
<dbReference type="Pfam" id="PF00520">
    <property type="entry name" value="Ion_trans"/>
    <property type="match status" value="1"/>
</dbReference>
<dbReference type="OrthoDB" id="432483at2759"/>
<reference evidence="10" key="1">
    <citation type="submission" date="2016-04" db="UniProtKB">
        <authorList>
            <consortium name="WormBaseParasite"/>
        </authorList>
    </citation>
    <scope>IDENTIFICATION</scope>
</reference>
<gene>
    <name evidence="8" type="ORF">HDID_LOCUS9821</name>
</gene>
<evidence type="ECO:0000256" key="4">
    <source>
        <dbReference type="ARBA" id="ARBA00023136"/>
    </source>
</evidence>
<keyword evidence="2 6" id="KW-0812">Transmembrane</keyword>
<reference evidence="8 9" key="2">
    <citation type="submission" date="2018-11" db="EMBL/GenBank/DDBJ databases">
        <authorList>
            <consortium name="Pathogen Informatics"/>
        </authorList>
    </citation>
    <scope>NUCLEOTIDE SEQUENCE [LARGE SCALE GENOMIC DNA]</scope>
</reference>
<dbReference type="WBParaSite" id="HDID_0000982301-mRNA-1">
    <property type="protein sequence ID" value="HDID_0000982301-mRNA-1"/>
    <property type="gene ID" value="HDID_0000982301"/>
</dbReference>
<dbReference type="Gene3D" id="3.30.450.20">
    <property type="entry name" value="PAS domain"/>
    <property type="match status" value="1"/>
</dbReference>
<dbReference type="STRING" id="6216.A0A158QG10"/>
<organism evidence="10">
    <name type="scientific">Hymenolepis diminuta</name>
    <name type="common">Rat tapeworm</name>
    <dbReference type="NCBI Taxonomy" id="6216"/>
    <lineage>
        <taxon>Eukaryota</taxon>
        <taxon>Metazoa</taxon>
        <taxon>Spiralia</taxon>
        <taxon>Lophotrochozoa</taxon>
        <taxon>Platyhelminthes</taxon>
        <taxon>Cestoda</taxon>
        <taxon>Eucestoda</taxon>
        <taxon>Cyclophyllidea</taxon>
        <taxon>Hymenolepididae</taxon>
        <taxon>Hymenolepis</taxon>
    </lineage>
</organism>
<evidence type="ECO:0000259" key="7">
    <source>
        <dbReference type="Pfam" id="PF00520"/>
    </source>
</evidence>
<dbReference type="Proteomes" id="UP000274504">
    <property type="component" value="Unassembled WGS sequence"/>
</dbReference>
<dbReference type="InterPro" id="IPR050818">
    <property type="entry name" value="KCNH_animal-type"/>
</dbReference>
<comment type="subcellular location">
    <subcellularLocation>
        <location evidence="1">Membrane</location>
        <topology evidence="1">Multi-pass membrane protein</topology>
    </subcellularLocation>
</comment>
<keyword evidence="4 6" id="KW-0472">Membrane</keyword>
<evidence type="ECO:0000313" key="8">
    <source>
        <dbReference type="EMBL" id="VDL62240.1"/>
    </source>
</evidence>
<dbReference type="AlphaFoldDB" id="A0A158QG10"/>
<dbReference type="GO" id="GO:0042391">
    <property type="term" value="P:regulation of membrane potential"/>
    <property type="evidence" value="ECO:0007669"/>
    <property type="project" value="TreeGrafter"/>
</dbReference>
<dbReference type="SUPFAM" id="SSF55785">
    <property type="entry name" value="PYP-like sensor domain (PAS domain)"/>
    <property type="match status" value="1"/>
</dbReference>
<sequence>MPVRRGHIAPKNTYIDILIKKFDNQYAAFIITNSKIALNPIIYCSADFCDLFSFTKAQLLLKSSSLSFLFGEKTTSESIQALSDGLVCDREVKILLSLYTRKDEVRQCELTVTPLTDELGRISLHIIFFEAVEKVQLDKRPTRRVSSRRLSNIATMIFHRSGKEIPRSNLKRTHHLSQSVRNELLPKEVVLGRRTSENISTETNNRMSVSSLFLNDIKNPPEAVDTKKCSLPYPESLQLCTRFDSGSMDTGNSVTLRSSAQTSRVSVGNEPPVKRSEIRPKSCTNAPPFPVLQSSETESTTDRVRPASAVLGARCSRYTIPSLIARGSRLLSAPVSQTSLVLSDAGTLQVVLGKHGDQSKSHVTDTFAKILSLDKDLHEKRKLESKQMHKYTLKHYSPIRAVWDWFILILVIYTAIFTPYNAAFLLNHNVSECPNPQLRSPGQQTILGIVDKLVDVMFFMDIIINFRTTYVNKNDEVVSQPKKIAFHYLKSWFIIDLIAAIPFDAVISKSYEKQQPTALTGLLKSARLLRLINVVRKLDRYSEYGTAILVLLTSIFVLIAHWLACIW</sequence>
<evidence type="ECO:0000313" key="9">
    <source>
        <dbReference type="Proteomes" id="UP000274504"/>
    </source>
</evidence>
<evidence type="ECO:0000256" key="5">
    <source>
        <dbReference type="SAM" id="MobiDB-lite"/>
    </source>
</evidence>
<evidence type="ECO:0000256" key="3">
    <source>
        <dbReference type="ARBA" id="ARBA00022989"/>
    </source>
</evidence>
<feature type="transmembrane region" description="Helical" evidence="6">
    <location>
        <begin position="544"/>
        <end position="564"/>
    </location>
</feature>
<accession>A0A158QG10</accession>
<evidence type="ECO:0000256" key="6">
    <source>
        <dbReference type="SAM" id="Phobius"/>
    </source>
</evidence>
<dbReference type="InterPro" id="IPR005821">
    <property type="entry name" value="Ion_trans_dom"/>
</dbReference>
<keyword evidence="3 6" id="KW-1133">Transmembrane helix</keyword>
<feature type="compositionally biased region" description="Polar residues" evidence="5">
    <location>
        <begin position="248"/>
        <end position="266"/>
    </location>
</feature>
<dbReference type="PANTHER" id="PTHR10217:SF548">
    <property type="entry name" value="GH12235P"/>
    <property type="match status" value="1"/>
</dbReference>
<dbReference type="GO" id="GO:0005886">
    <property type="term" value="C:plasma membrane"/>
    <property type="evidence" value="ECO:0007669"/>
    <property type="project" value="TreeGrafter"/>
</dbReference>
<evidence type="ECO:0000256" key="2">
    <source>
        <dbReference type="ARBA" id="ARBA00022692"/>
    </source>
</evidence>
<dbReference type="InterPro" id="IPR035965">
    <property type="entry name" value="PAS-like_dom_sf"/>
</dbReference>
<evidence type="ECO:0000256" key="1">
    <source>
        <dbReference type="ARBA" id="ARBA00004141"/>
    </source>
</evidence>
<name>A0A158QG10_HYMDI</name>
<feature type="transmembrane region" description="Helical" evidence="6">
    <location>
        <begin position="405"/>
        <end position="426"/>
    </location>
</feature>
<feature type="domain" description="Ion transport" evidence="7">
    <location>
        <begin position="402"/>
        <end position="567"/>
    </location>
</feature>
<dbReference type="InterPro" id="IPR003938">
    <property type="entry name" value="K_chnl_volt-dep_EAG/ELK/ERG"/>
</dbReference>
<proteinExistence type="predicted"/>
<dbReference type="PRINTS" id="PR01463">
    <property type="entry name" value="EAGCHANLFMLY"/>
</dbReference>
<dbReference type="SUPFAM" id="SSF81324">
    <property type="entry name" value="Voltage-gated potassium channels"/>
    <property type="match status" value="1"/>
</dbReference>
<protein>
    <submittedName>
        <fullName evidence="10">Ion_trans domain-containing protein</fullName>
    </submittedName>
</protein>
<dbReference type="Gene3D" id="1.10.287.70">
    <property type="match status" value="1"/>
</dbReference>
<dbReference type="GO" id="GO:0005242">
    <property type="term" value="F:inward rectifier potassium channel activity"/>
    <property type="evidence" value="ECO:0007669"/>
    <property type="project" value="TreeGrafter"/>
</dbReference>
<dbReference type="PANTHER" id="PTHR10217">
    <property type="entry name" value="VOLTAGE AND LIGAND GATED POTASSIUM CHANNEL"/>
    <property type="match status" value="1"/>
</dbReference>
<evidence type="ECO:0000313" key="10">
    <source>
        <dbReference type="WBParaSite" id="HDID_0000982301-mRNA-1"/>
    </source>
</evidence>